<protein>
    <submittedName>
        <fullName evidence="3">Flp pilus assembly protein TadG</fullName>
    </submittedName>
</protein>
<organism evidence="3 4">
    <name type="scientific">Mycoplana azooxidifex</name>
    <dbReference type="NCBI Taxonomy" id="1636188"/>
    <lineage>
        <taxon>Bacteria</taxon>
        <taxon>Pseudomonadati</taxon>
        <taxon>Pseudomonadota</taxon>
        <taxon>Alphaproteobacteria</taxon>
        <taxon>Hyphomicrobiales</taxon>
        <taxon>Rhizobiaceae</taxon>
        <taxon>Mycoplana</taxon>
    </lineage>
</organism>
<dbReference type="RefSeq" id="WP_210300191.1">
    <property type="nucleotide sequence ID" value="NZ_JACIEE010000003.1"/>
</dbReference>
<comment type="caution">
    <text evidence="3">The sequence shown here is derived from an EMBL/GenBank/DDBJ whole genome shotgun (WGS) entry which is preliminary data.</text>
</comment>
<evidence type="ECO:0000256" key="1">
    <source>
        <dbReference type="SAM" id="Phobius"/>
    </source>
</evidence>
<feature type="domain" description="TadE-like" evidence="2">
    <location>
        <begin position="24"/>
        <end position="60"/>
    </location>
</feature>
<evidence type="ECO:0000313" key="3">
    <source>
        <dbReference type="EMBL" id="MBB3976523.1"/>
    </source>
</evidence>
<sequence>MMGTNRRHGEPTGRLRRFFAAREGASALEFAMLAPVFFGIVFAIIETFVAYAAEQVLLNANDSMARMVRMGEITFDMGRPTDVDEIEFRALFCAELVALLSCSDEDSEVAPRLYIDVRQLANFGETADVLACPDDDNFTPGGKQTTNIVRSCYRWPIIVDYLRLVSMLHGSSSNTIDGQNLVATAVFRNEDYP</sequence>
<feature type="transmembrane region" description="Helical" evidence="1">
    <location>
        <begin position="30"/>
        <end position="53"/>
    </location>
</feature>
<dbReference type="InterPro" id="IPR012495">
    <property type="entry name" value="TadE-like_dom"/>
</dbReference>
<dbReference type="EMBL" id="JACIEE010000003">
    <property type="protein sequence ID" value="MBB3976523.1"/>
    <property type="molecule type" value="Genomic_DNA"/>
</dbReference>
<reference evidence="3 4" key="1">
    <citation type="submission" date="2020-08" db="EMBL/GenBank/DDBJ databases">
        <title>Genomic Encyclopedia of Type Strains, Phase IV (KMG-IV): sequencing the most valuable type-strain genomes for metagenomic binning, comparative biology and taxonomic classification.</title>
        <authorList>
            <person name="Goeker M."/>
        </authorList>
    </citation>
    <scope>NUCLEOTIDE SEQUENCE [LARGE SCALE GENOMIC DNA]</scope>
    <source>
        <strain evidence="3 4">DSM 100211</strain>
    </source>
</reference>
<keyword evidence="4" id="KW-1185">Reference proteome</keyword>
<evidence type="ECO:0000259" key="2">
    <source>
        <dbReference type="Pfam" id="PF07811"/>
    </source>
</evidence>
<dbReference type="Pfam" id="PF07811">
    <property type="entry name" value="TadE"/>
    <property type="match status" value="1"/>
</dbReference>
<name>A0A7W6D4C5_9HYPH</name>
<gene>
    <name evidence="3" type="ORF">GGQ64_001712</name>
</gene>
<accession>A0A7W6D4C5</accession>
<keyword evidence="1" id="KW-0812">Transmembrane</keyword>
<dbReference type="Proteomes" id="UP000574761">
    <property type="component" value="Unassembled WGS sequence"/>
</dbReference>
<keyword evidence="1" id="KW-1133">Transmembrane helix</keyword>
<keyword evidence="1" id="KW-0472">Membrane</keyword>
<dbReference type="AlphaFoldDB" id="A0A7W6D4C5"/>
<evidence type="ECO:0000313" key="4">
    <source>
        <dbReference type="Proteomes" id="UP000574761"/>
    </source>
</evidence>
<proteinExistence type="predicted"/>